<feature type="region of interest" description="Disordered" evidence="1">
    <location>
        <begin position="45"/>
        <end position="66"/>
    </location>
</feature>
<dbReference type="STRING" id="172043.RM53_03855"/>
<reference evidence="2 3" key="1">
    <citation type="submission" date="2014-12" db="EMBL/GenBank/DDBJ databases">
        <title>Genome sequencing of Brevundimonas nasdae TPW30.</title>
        <authorList>
            <person name="Tan P.W."/>
            <person name="Chan K.-G."/>
        </authorList>
    </citation>
    <scope>NUCLEOTIDE SEQUENCE [LARGE SCALE GENOMIC DNA]</scope>
    <source>
        <strain evidence="2 3">TPW30</strain>
    </source>
</reference>
<dbReference type="GO" id="GO:0006508">
    <property type="term" value="P:proteolysis"/>
    <property type="evidence" value="ECO:0007669"/>
    <property type="project" value="UniProtKB-KW"/>
</dbReference>
<protein>
    <submittedName>
        <fullName evidence="2">Cysteine protease</fullName>
    </submittedName>
</protein>
<dbReference type="AlphaFoldDB" id="A0A0B4D8S7"/>
<gene>
    <name evidence="2" type="ORF">RM53_03855</name>
</gene>
<organism evidence="2 3">
    <name type="scientific">Brevundimonas nasdae</name>
    <dbReference type="NCBI Taxonomy" id="172043"/>
    <lineage>
        <taxon>Bacteria</taxon>
        <taxon>Pseudomonadati</taxon>
        <taxon>Pseudomonadota</taxon>
        <taxon>Alphaproteobacteria</taxon>
        <taxon>Caulobacterales</taxon>
        <taxon>Caulobacteraceae</taxon>
        <taxon>Brevundimonas</taxon>
    </lineage>
</organism>
<keyword evidence="2" id="KW-0645">Protease</keyword>
<dbReference type="GO" id="GO:0008233">
    <property type="term" value="F:peptidase activity"/>
    <property type="evidence" value="ECO:0007669"/>
    <property type="project" value="UniProtKB-KW"/>
</dbReference>
<proteinExistence type="predicted"/>
<dbReference type="Proteomes" id="UP000031166">
    <property type="component" value="Unassembled WGS sequence"/>
</dbReference>
<dbReference type="EMBL" id="JWSY01000004">
    <property type="protein sequence ID" value="KIC60670.1"/>
    <property type="molecule type" value="Genomic_DNA"/>
</dbReference>
<evidence type="ECO:0000313" key="2">
    <source>
        <dbReference type="EMBL" id="KIC60670.1"/>
    </source>
</evidence>
<keyword evidence="2" id="KW-0378">Hydrolase</keyword>
<evidence type="ECO:0000256" key="1">
    <source>
        <dbReference type="SAM" id="MobiDB-lite"/>
    </source>
</evidence>
<name>A0A0B4D8S7_9CAUL</name>
<evidence type="ECO:0000313" key="3">
    <source>
        <dbReference type="Proteomes" id="UP000031166"/>
    </source>
</evidence>
<sequence length="66" mass="7392">MSRLHKLVPLLGSLLLSKGGRRVAGRHAGKLALATLAYEVWRNRREGAKPKVAPQPRGRWSGRRPR</sequence>
<accession>A0A0B4D8S7</accession>
<dbReference type="RefSeq" id="WP_039244534.1">
    <property type="nucleotide sequence ID" value="NZ_JWSY01000004.1"/>
</dbReference>
<comment type="caution">
    <text evidence="2">The sequence shown here is derived from an EMBL/GenBank/DDBJ whole genome shotgun (WGS) entry which is preliminary data.</text>
</comment>